<dbReference type="RefSeq" id="WP_392824706.1">
    <property type="nucleotide sequence ID" value="NZ_JBICYV010000026.1"/>
</dbReference>
<evidence type="ECO:0000313" key="1">
    <source>
        <dbReference type="EMBL" id="MFG3016196.1"/>
    </source>
</evidence>
<keyword evidence="2" id="KW-1185">Reference proteome</keyword>
<proteinExistence type="predicted"/>
<protein>
    <submittedName>
        <fullName evidence="1">Uncharacterized protein</fullName>
    </submittedName>
</protein>
<organism evidence="1 2">
    <name type="scientific">Streptomyces cinerochromogenes</name>
    <dbReference type="NCBI Taxonomy" id="66422"/>
    <lineage>
        <taxon>Bacteria</taxon>
        <taxon>Bacillati</taxon>
        <taxon>Actinomycetota</taxon>
        <taxon>Actinomycetes</taxon>
        <taxon>Kitasatosporales</taxon>
        <taxon>Streptomycetaceae</taxon>
        <taxon>Streptomyces</taxon>
    </lineage>
</organism>
<name>A0ABW7BHF7_9ACTN</name>
<comment type="caution">
    <text evidence="1">The sequence shown here is derived from an EMBL/GenBank/DDBJ whole genome shotgun (WGS) entry which is preliminary data.</text>
</comment>
<gene>
    <name evidence="1" type="ORF">ACGFZB_38300</name>
</gene>
<evidence type="ECO:0000313" key="2">
    <source>
        <dbReference type="Proteomes" id="UP001604267"/>
    </source>
</evidence>
<dbReference type="Proteomes" id="UP001604267">
    <property type="component" value="Unassembled WGS sequence"/>
</dbReference>
<reference evidence="1 2" key="1">
    <citation type="submission" date="2024-10" db="EMBL/GenBank/DDBJ databases">
        <title>The Natural Products Discovery Center: Release of the First 8490 Sequenced Strains for Exploring Actinobacteria Biosynthetic Diversity.</title>
        <authorList>
            <person name="Kalkreuter E."/>
            <person name="Kautsar S.A."/>
            <person name="Yang D."/>
            <person name="Bader C.D."/>
            <person name="Teijaro C.N."/>
            <person name="Fluegel L."/>
            <person name="Davis C.M."/>
            <person name="Simpson J.R."/>
            <person name="Lauterbach L."/>
            <person name="Steele A.D."/>
            <person name="Gui C."/>
            <person name="Meng S."/>
            <person name="Li G."/>
            <person name="Viehrig K."/>
            <person name="Ye F."/>
            <person name="Su P."/>
            <person name="Kiefer A.F."/>
            <person name="Nichols A."/>
            <person name="Cepeda A.J."/>
            <person name="Yan W."/>
            <person name="Fan B."/>
            <person name="Jiang Y."/>
            <person name="Adhikari A."/>
            <person name="Zheng C.-J."/>
            <person name="Schuster L."/>
            <person name="Cowan T.M."/>
            <person name="Smanski M.J."/>
            <person name="Chevrette M.G."/>
            <person name="De Carvalho L.P.S."/>
            <person name="Shen B."/>
        </authorList>
    </citation>
    <scope>NUCLEOTIDE SEQUENCE [LARGE SCALE GENOMIC DNA]</scope>
    <source>
        <strain evidence="1 2">NPDC048320</strain>
    </source>
</reference>
<accession>A0ABW7BHF7</accession>
<dbReference type="EMBL" id="JBICYV010000026">
    <property type="protein sequence ID" value="MFG3016196.1"/>
    <property type="molecule type" value="Genomic_DNA"/>
</dbReference>
<sequence>MTVQRLAVKPGDVLHSMGVRFLVLNARIRDDRVCDTRQILTVAALSHTDTVGVLVPWSMGLSVSLARTQDATVEAPEPDARRWWIAAALDNAGRWDGANGYREGTDCQHCAEKHPGPAHRTYVPCIGAQAHAWDEVGRWEAARHRDGASCGYYVLPVLADTWEDARAQAHDLCERLRTVGHL</sequence>